<comment type="caution">
    <text evidence="2">The sequence shown here is derived from an EMBL/GenBank/DDBJ whole genome shotgun (WGS) entry which is preliminary data.</text>
</comment>
<dbReference type="PANTHER" id="PTHR33990">
    <property type="entry name" value="PROTEIN YJDN-RELATED"/>
    <property type="match status" value="1"/>
</dbReference>
<reference evidence="2" key="2">
    <citation type="submission" date="2021-09" db="EMBL/GenBank/DDBJ databases">
        <authorList>
            <person name="Gilroy R."/>
        </authorList>
    </citation>
    <scope>NUCLEOTIDE SEQUENCE</scope>
    <source>
        <strain evidence="2">ChiHjej13B12-14962</strain>
    </source>
</reference>
<organism evidence="2 3">
    <name type="scientific">Enteractinococcus helveticum</name>
    <dbReference type="NCBI Taxonomy" id="1837282"/>
    <lineage>
        <taxon>Bacteria</taxon>
        <taxon>Bacillati</taxon>
        <taxon>Actinomycetota</taxon>
        <taxon>Actinomycetes</taxon>
        <taxon>Micrococcales</taxon>
        <taxon>Micrococcaceae</taxon>
    </lineage>
</organism>
<dbReference type="InterPro" id="IPR029068">
    <property type="entry name" value="Glyas_Bleomycin-R_OHBP_Dase"/>
</dbReference>
<evidence type="ECO:0000313" key="3">
    <source>
        <dbReference type="Proteomes" id="UP000703315"/>
    </source>
</evidence>
<dbReference type="PANTHER" id="PTHR33990:SF4">
    <property type="entry name" value="PHNB-LIKE DOMAIN-CONTAINING PROTEIN"/>
    <property type="match status" value="1"/>
</dbReference>
<evidence type="ECO:0000313" key="2">
    <source>
        <dbReference type="EMBL" id="HJF15265.1"/>
    </source>
</evidence>
<reference evidence="2" key="1">
    <citation type="journal article" date="2021" name="PeerJ">
        <title>Extensive microbial diversity within the chicken gut microbiome revealed by metagenomics and culture.</title>
        <authorList>
            <person name="Gilroy R."/>
            <person name="Ravi A."/>
            <person name="Getino M."/>
            <person name="Pursley I."/>
            <person name="Horton D.L."/>
            <person name="Alikhan N.F."/>
            <person name="Baker D."/>
            <person name="Gharbi K."/>
            <person name="Hall N."/>
            <person name="Watson M."/>
            <person name="Adriaenssens E.M."/>
            <person name="Foster-Nyarko E."/>
            <person name="Jarju S."/>
            <person name="Secka A."/>
            <person name="Antonio M."/>
            <person name="Oren A."/>
            <person name="Chaudhuri R.R."/>
            <person name="La Ragione R."/>
            <person name="Hildebrand F."/>
            <person name="Pallen M.J."/>
        </authorList>
    </citation>
    <scope>NUCLEOTIDE SEQUENCE</scope>
    <source>
        <strain evidence="2">ChiHjej13B12-14962</strain>
    </source>
</reference>
<dbReference type="CDD" id="cd06588">
    <property type="entry name" value="PhnB_like"/>
    <property type="match status" value="1"/>
</dbReference>
<dbReference type="EMBL" id="DYXC01000119">
    <property type="protein sequence ID" value="HJF15265.1"/>
    <property type="molecule type" value="Genomic_DNA"/>
</dbReference>
<name>A0A921FNU6_9MICC</name>
<dbReference type="Pfam" id="PF06983">
    <property type="entry name" value="3-dmu-9_3-mt"/>
    <property type="match status" value="1"/>
</dbReference>
<protein>
    <submittedName>
        <fullName evidence="2">VOC family protein</fullName>
    </submittedName>
</protein>
<accession>A0A921FNU6</accession>
<dbReference type="SUPFAM" id="SSF54593">
    <property type="entry name" value="Glyoxalase/Bleomycin resistance protein/Dihydroxybiphenyl dioxygenase"/>
    <property type="match status" value="1"/>
</dbReference>
<dbReference type="InterPro" id="IPR028973">
    <property type="entry name" value="PhnB-like"/>
</dbReference>
<dbReference type="Gene3D" id="3.30.720.100">
    <property type="match status" value="1"/>
</dbReference>
<dbReference type="RefSeq" id="WP_303907067.1">
    <property type="nucleotide sequence ID" value="NZ_DYXC01000119.1"/>
</dbReference>
<sequence>MTNQQLTPHLMFQDGQAEEAMQFYVELFGGEVLTSHRYGAETPEMDGQLQLATFRIADLQLNIMDSAPIHDFDFTPSISLTFTCESEAQLDQLYAALSEDGFAMMPKNDYGFGPFGWVADRYGVSWQLSVAPESAAS</sequence>
<gene>
    <name evidence="2" type="ORF">K8V32_10790</name>
</gene>
<dbReference type="AlphaFoldDB" id="A0A921FNU6"/>
<dbReference type="InterPro" id="IPR009725">
    <property type="entry name" value="3_dmu_93_MTrfase"/>
</dbReference>
<evidence type="ECO:0000259" key="1">
    <source>
        <dbReference type="Pfam" id="PF06983"/>
    </source>
</evidence>
<dbReference type="Gene3D" id="3.30.720.110">
    <property type="match status" value="1"/>
</dbReference>
<dbReference type="PIRSF" id="PIRSF021700">
    <property type="entry name" value="3_dmu_93_MTrfase"/>
    <property type="match status" value="1"/>
</dbReference>
<feature type="domain" description="PhnB-like" evidence="1">
    <location>
        <begin position="4"/>
        <end position="128"/>
    </location>
</feature>
<proteinExistence type="predicted"/>
<dbReference type="Proteomes" id="UP000703315">
    <property type="component" value="Unassembled WGS sequence"/>
</dbReference>